<dbReference type="PANTHER" id="PTHR43798:SF31">
    <property type="entry name" value="AB HYDROLASE SUPERFAMILY PROTEIN YCLE"/>
    <property type="match status" value="1"/>
</dbReference>
<dbReference type="KEGG" id="dpt:Deipr_1588"/>
<gene>
    <name evidence="3" type="ordered locus">Deipr_1588</name>
</gene>
<evidence type="ECO:0000313" key="4">
    <source>
        <dbReference type="Proteomes" id="UP000007718"/>
    </source>
</evidence>
<dbReference type="Gene3D" id="3.40.50.1820">
    <property type="entry name" value="alpha/beta hydrolase"/>
    <property type="match status" value="1"/>
</dbReference>
<dbReference type="InterPro" id="IPR050266">
    <property type="entry name" value="AB_hydrolase_sf"/>
</dbReference>
<accession>F0RKE7</accession>
<dbReference type="eggNOG" id="COG2267">
    <property type="taxonomic scope" value="Bacteria"/>
</dbReference>
<dbReference type="InterPro" id="IPR029058">
    <property type="entry name" value="AB_hydrolase_fold"/>
</dbReference>
<dbReference type="PANTHER" id="PTHR43798">
    <property type="entry name" value="MONOACYLGLYCEROL LIPASE"/>
    <property type="match status" value="1"/>
</dbReference>
<evidence type="ECO:0000313" key="3">
    <source>
        <dbReference type="EMBL" id="ADY26726.1"/>
    </source>
</evidence>
<proteinExistence type="predicted"/>
<dbReference type="GO" id="GO:0016020">
    <property type="term" value="C:membrane"/>
    <property type="evidence" value="ECO:0007669"/>
    <property type="project" value="TreeGrafter"/>
</dbReference>
<reference evidence="3 4" key="2">
    <citation type="journal article" date="2012" name="Stand. Genomic Sci.">
        <title>Complete genome sequence of the orange-red pigmented, radioresistant Deinococcus proteolyticus type strain (MRP(T)).</title>
        <authorList>
            <person name="Copeland A."/>
            <person name="Zeytun A."/>
            <person name="Yassawong M."/>
            <person name="Nolan M."/>
            <person name="Lucas S."/>
            <person name="Hammon N."/>
            <person name="Deshpande S."/>
            <person name="Cheng J.F."/>
            <person name="Han C."/>
            <person name="Tapia R."/>
            <person name="Goodwin L.A."/>
            <person name="Pitluck S."/>
            <person name="Mavromatis K."/>
            <person name="Liolios K."/>
            <person name="Pagani I."/>
            <person name="Ivanova N."/>
            <person name="Mikhailova N."/>
            <person name="Pati A."/>
            <person name="Chen A."/>
            <person name="Palaniappan K."/>
            <person name="Land M."/>
            <person name="Hauser L."/>
            <person name="Jeffries C.D."/>
            <person name="Brambilla E.M."/>
            <person name="Rohde M."/>
            <person name="Sikorski J."/>
            <person name="Pukall R."/>
            <person name="Goker M."/>
            <person name="Detter J.C."/>
            <person name="Woyke T."/>
            <person name="Bristow J."/>
            <person name="Eisen J.A."/>
            <person name="Markowitz V."/>
            <person name="Hugenholtz P."/>
            <person name="Kyrpides N.C."/>
            <person name="Klenk H.P."/>
            <person name="Lapidus A."/>
        </authorList>
    </citation>
    <scope>NUCLEOTIDE SEQUENCE [LARGE SCALE GENOMIC DNA]</scope>
    <source>
        <strain evidence="4">ATCC 35074 / DSM 20540 / JCM 6276 / NBRC 101906 / NCIMB 13154 / VKM Ac-1939 / CCM 2703 / MRP</strain>
    </source>
</reference>
<dbReference type="AlphaFoldDB" id="F0RKE7"/>
<evidence type="ECO:0000259" key="2">
    <source>
        <dbReference type="Pfam" id="PF00561"/>
    </source>
</evidence>
<dbReference type="SUPFAM" id="SSF53474">
    <property type="entry name" value="alpha/beta-Hydrolases"/>
    <property type="match status" value="1"/>
</dbReference>
<organism evidence="3 4">
    <name type="scientific">Deinococcus proteolyticus (strain ATCC 35074 / DSM 20540 / JCM 6276 / NBRC 101906 / NCIMB 13154 / VKM Ac-1939 / CCM 2703 / MRP)</name>
    <dbReference type="NCBI Taxonomy" id="693977"/>
    <lineage>
        <taxon>Bacteria</taxon>
        <taxon>Thermotogati</taxon>
        <taxon>Deinococcota</taxon>
        <taxon>Deinococci</taxon>
        <taxon>Deinococcales</taxon>
        <taxon>Deinococcaceae</taxon>
        <taxon>Deinococcus</taxon>
    </lineage>
</organism>
<evidence type="ECO:0000256" key="1">
    <source>
        <dbReference type="ARBA" id="ARBA00022801"/>
    </source>
</evidence>
<dbReference type="Proteomes" id="UP000007718">
    <property type="component" value="Chromosome"/>
</dbReference>
<feature type="domain" description="AB hydrolase-1" evidence="2">
    <location>
        <begin position="8"/>
        <end position="98"/>
    </location>
</feature>
<protein>
    <submittedName>
        <fullName evidence="3">Alpha/beta hydrolase fold protein</fullName>
    </submittedName>
</protein>
<reference evidence="4" key="1">
    <citation type="submission" date="2011-02" db="EMBL/GenBank/DDBJ databases">
        <title>The complete sequence of chromosome of Deinococcus proteolyticus DSM 20540.</title>
        <authorList>
            <consortium name="US DOE Joint Genome Institute (JGI-PGF)"/>
            <person name="Lucas S."/>
            <person name="Copeland A."/>
            <person name="Lapidus A."/>
            <person name="Bruce D."/>
            <person name="Goodwin L."/>
            <person name="Pitluck S."/>
            <person name="Kyrpides N."/>
            <person name="Mavromatis K."/>
            <person name="Pagani I."/>
            <person name="Ivanova N."/>
            <person name="Ovchinnikova G."/>
            <person name="Zeytun A."/>
            <person name="Detter J.C."/>
            <person name="Han C."/>
            <person name="Land M."/>
            <person name="Hauser L."/>
            <person name="Markowitz V."/>
            <person name="Cheng J.-F."/>
            <person name="Hugenholtz P."/>
            <person name="Woyke T."/>
            <person name="Wu D."/>
            <person name="Pukall R."/>
            <person name="Steenblock K."/>
            <person name="Brambilla E."/>
            <person name="Klenk H.-P."/>
            <person name="Eisen J.A."/>
        </authorList>
    </citation>
    <scope>NUCLEOTIDE SEQUENCE [LARGE SCALE GENOMIC DNA]</scope>
    <source>
        <strain evidence="4">ATCC 35074 / DSM 20540 / JCM 6276 / NBRC 101906 / NCIMB 13154 / VKM Ac-1939 / CCM 2703 / MRP</strain>
    </source>
</reference>
<dbReference type="STRING" id="693977.Deipr_1588"/>
<keyword evidence="4" id="KW-1185">Reference proteome</keyword>
<dbReference type="EMBL" id="CP002536">
    <property type="protein sequence ID" value="ADY26726.1"/>
    <property type="molecule type" value="Genomic_DNA"/>
</dbReference>
<name>F0RKE7_DEIPM</name>
<dbReference type="GO" id="GO:0016787">
    <property type="term" value="F:hydrolase activity"/>
    <property type="evidence" value="ECO:0007669"/>
    <property type="project" value="UniProtKB-KW"/>
</dbReference>
<dbReference type="HOGENOM" id="CLU_020336_50_0_0"/>
<dbReference type="Pfam" id="PF00561">
    <property type="entry name" value="Abhydrolase_1"/>
    <property type="match status" value="1"/>
</dbReference>
<keyword evidence="1 3" id="KW-0378">Hydrolase</keyword>
<sequence>MNYLRPVADLLPEWHCILPDPRAVGGSSGEPQGVMGELADLESLRESLGLRSWSVLGHSWGADLGLAYALEYPGCVQRLVCLAGTGRHNDRDWSAAYQASKHLEAEFRVEWNGAVGQALLTDWRQYVKQPTLLGRLARLKVSVTFLHMERDIRPPWFVRQLAELLPEGRFAELPGAGHYAWLTHGPQLQEALACALTPGACPHCSPTSP</sequence>
<dbReference type="InterPro" id="IPR000073">
    <property type="entry name" value="AB_hydrolase_1"/>
</dbReference>